<feature type="transmembrane region" description="Helical" evidence="1">
    <location>
        <begin position="165"/>
        <end position="190"/>
    </location>
</feature>
<evidence type="ECO:0008006" key="4">
    <source>
        <dbReference type="Google" id="ProtNLM"/>
    </source>
</evidence>
<dbReference type="EMBL" id="WNKX01000001">
    <property type="protein sequence ID" value="MTW09358.1"/>
    <property type="molecule type" value="Genomic_DNA"/>
</dbReference>
<sequence length="192" mass="21505">MTDNIYAAPLANFDEPKAVTSSDDRFYVVSTRKLLILYFMTLGFYLRYWNYKNWALHNKATDEGVWPIPRTIFSVFFQHSLYRNVADHDASGERGPWDAGKYATQMVVLLITSNILWRLSGKGLAWPYIDIGVLVLLLPTGLLLKNVQAEINARCGDASGASNASFSAANIIWCVIGVLLWVLALANMLIPD</sequence>
<name>A0A6L6QA68_9BURK</name>
<keyword evidence="1" id="KW-0472">Membrane</keyword>
<dbReference type="OrthoDB" id="8750132at2"/>
<evidence type="ECO:0000313" key="3">
    <source>
        <dbReference type="Proteomes" id="UP000472320"/>
    </source>
</evidence>
<feature type="transmembrane region" description="Helical" evidence="1">
    <location>
        <begin position="125"/>
        <end position="144"/>
    </location>
</feature>
<proteinExistence type="predicted"/>
<accession>A0A6L6QA68</accession>
<keyword evidence="1" id="KW-1133">Transmembrane helix</keyword>
<dbReference type="AlphaFoldDB" id="A0A6L6QA68"/>
<gene>
    <name evidence="2" type="ORF">GM658_01990</name>
</gene>
<evidence type="ECO:0000313" key="2">
    <source>
        <dbReference type="EMBL" id="MTW09358.1"/>
    </source>
</evidence>
<protein>
    <recommendedName>
        <fullName evidence="4">DUF4234 domain-containing protein</fullName>
    </recommendedName>
</protein>
<dbReference type="Proteomes" id="UP000472320">
    <property type="component" value="Unassembled WGS sequence"/>
</dbReference>
<keyword evidence="1" id="KW-0812">Transmembrane</keyword>
<reference evidence="2 3" key="1">
    <citation type="submission" date="2019-11" db="EMBL/GenBank/DDBJ databases">
        <title>Type strains purchased from KCTC, JCM and DSMZ.</title>
        <authorList>
            <person name="Lu H."/>
        </authorList>
    </citation>
    <scope>NUCLEOTIDE SEQUENCE [LARGE SCALE GENOMIC DNA]</scope>
    <source>
        <strain evidence="2 3">JCM 31587</strain>
    </source>
</reference>
<dbReference type="RefSeq" id="WP_155452325.1">
    <property type="nucleotide sequence ID" value="NZ_WNKX01000001.1"/>
</dbReference>
<feature type="transmembrane region" description="Helical" evidence="1">
    <location>
        <begin position="26"/>
        <end position="46"/>
    </location>
</feature>
<keyword evidence="3" id="KW-1185">Reference proteome</keyword>
<organism evidence="2 3">
    <name type="scientific">Massilia eburnea</name>
    <dbReference type="NCBI Taxonomy" id="1776165"/>
    <lineage>
        <taxon>Bacteria</taxon>
        <taxon>Pseudomonadati</taxon>
        <taxon>Pseudomonadota</taxon>
        <taxon>Betaproteobacteria</taxon>
        <taxon>Burkholderiales</taxon>
        <taxon>Oxalobacteraceae</taxon>
        <taxon>Telluria group</taxon>
        <taxon>Massilia</taxon>
    </lineage>
</organism>
<comment type="caution">
    <text evidence="2">The sequence shown here is derived from an EMBL/GenBank/DDBJ whole genome shotgun (WGS) entry which is preliminary data.</text>
</comment>
<evidence type="ECO:0000256" key="1">
    <source>
        <dbReference type="SAM" id="Phobius"/>
    </source>
</evidence>